<evidence type="ECO:0000313" key="3">
    <source>
        <dbReference type="EMBL" id="MCY1077592.1"/>
    </source>
</evidence>
<proteinExistence type="predicted"/>
<keyword evidence="1 3" id="KW-0378">Hydrolase</keyword>
<comment type="caution">
    <text evidence="3">The sequence shown here is derived from an EMBL/GenBank/DDBJ whole genome shotgun (WGS) entry which is preliminary data.</text>
</comment>
<organism evidence="3 4">
    <name type="scientific">Archangium lansingense</name>
    <dbReference type="NCBI Taxonomy" id="2995310"/>
    <lineage>
        <taxon>Bacteria</taxon>
        <taxon>Pseudomonadati</taxon>
        <taxon>Myxococcota</taxon>
        <taxon>Myxococcia</taxon>
        <taxon>Myxococcales</taxon>
        <taxon>Cystobacterineae</taxon>
        <taxon>Archangiaceae</taxon>
        <taxon>Archangium</taxon>
    </lineage>
</organism>
<dbReference type="RefSeq" id="WP_267536413.1">
    <property type="nucleotide sequence ID" value="NZ_JAPNKA010000001.1"/>
</dbReference>
<dbReference type="Pfam" id="PF00561">
    <property type="entry name" value="Abhydrolase_1"/>
    <property type="match status" value="1"/>
</dbReference>
<evidence type="ECO:0000256" key="1">
    <source>
        <dbReference type="ARBA" id="ARBA00022801"/>
    </source>
</evidence>
<evidence type="ECO:0000259" key="2">
    <source>
        <dbReference type="Pfam" id="PF00561"/>
    </source>
</evidence>
<dbReference type="EMBL" id="JAPNKA010000001">
    <property type="protein sequence ID" value="MCY1077592.1"/>
    <property type="molecule type" value="Genomic_DNA"/>
</dbReference>
<accession>A0ABT4A7H7</accession>
<sequence>METLRKAEQGPALKGLTLRANELKFSAMEMGEGPEVVFCLHGFPDHARSFREQMPVLAEAGYRVIVPTLRGYEPSSQPRGRNYHLASLAEDVLGWMEQLGVRKVHLVGHDWGALIGFAVTAMAPERFHSLATLAVPYTPDAMSGLLTDREQLRNSWYSLFFQLRGVSDAVVRWNDFQFIEKLWRDWSPGWQWPAEEMEALKRTFRQPGVARAALGYYRDFYRFYSPANWRTQKLLFKPVLVPTLALTGARDGCVGTHLFDRVKPESFPKGLRTERIQGAGHFLHQEKPAEVNRLLVEWLGQHRG</sequence>
<dbReference type="PANTHER" id="PTHR43329">
    <property type="entry name" value="EPOXIDE HYDROLASE"/>
    <property type="match status" value="1"/>
</dbReference>
<dbReference type="Proteomes" id="UP001207654">
    <property type="component" value="Unassembled WGS sequence"/>
</dbReference>
<dbReference type="SUPFAM" id="SSF53474">
    <property type="entry name" value="alpha/beta-Hydrolases"/>
    <property type="match status" value="1"/>
</dbReference>
<dbReference type="InterPro" id="IPR000639">
    <property type="entry name" value="Epox_hydrolase-like"/>
</dbReference>
<gene>
    <name evidence="3" type="ORF">OV287_24275</name>
</gene>
<dbReference type="InterPro" id="IPR000073">
    <property type="entry name" value="AB_hydrolase_1"/>
</dbReference>
<feature type="domain" description="AB hydrolase-1" evidence="2">
    <location>
        <begin position="36"/>
        <end position="288"/>
    </location>
</feature>
<dbReference type="Gene3D" id="3.40.50.1820">
    <property type="entry name" value="alpha/beta hydrolase"/>
    <property type="match status" value="1"/>
</dbReference>
<keyword evidence="4" id="KW-1185">Reference proteome</keyword>
<evidence type="ECO:0000313" key="4">
    <source>
        <dbReference type="Proteomes" id="UP001207654"/>
    </source>
</evidence>
<dbReference type="PRINTS" id="PR00412">
    <property type="entry name" value="EPOXHYDRLASE"/>
</dbReference>
<name>A0ABT4A7H7_9BACT</name>
<dbReference type="InterPro" id="IPR029058">
    <property type="entry name" value="AB_hydrolase_fold"/>
</dbReference>
<dbReference type="GO" id="GO:0016787">
    <property type="term" value="F:hydrolase activity"/>
    <property type="evidence" value="ECO:0007669"/>
    <property type="project" value="UniProtKB-KW"/>
</dbReference>
<reference evidence="3 4" key="1">
    <citation type="submission" date="2022-11" db="EMBL/GenBank/DDBJ databases">
        <title>Minimal conservation of predation-associated metabolite biosynthetic gene clusters underscores biosynthetic potential of Myxococcota including descriptions for ten novel species: Archangium lansinium sp. nov., Myxococcus landrumus sp. nov., Nannocystis bai.</title>
        <authorList>
            <person name="Ahearne A."/>
            <person name="Stevens C."/>
            <person name="Phillips K."/>
        </authorList>
    </citation>
    <scope>NUCLEOTIDE SEQUENCE [LARGE SCALE GENOMIC DNA]</scope>
    <source>
        <strain evidence="3 4">MIWBW</strain>
    </source>
</reference>
<protein>
    <submittedName>
        <fullName evidence="3">Alpha/beta hydrolase</fullName>
    </submittedName>
</protein>